<dbReference type="InterPro" id="IPR037721">
    <property type="entry name" value="Ferlin"/>
</dbReference>
<reference evidence="14" key="1">
    <citation type="journal article" date="2021" name="Evol. Appl.">
        <title>The genome of the Pyrenean desman and the effects of bottlenecks and inbreeding on the genomic landscape of an endangered species.</title>
        <authorList>
            <person name="Escoda L."/>
            <person name="Castresana J."/>
        </authorList>
    </citation>
    <scope>NUCLEOTIDE SEQUENCE</scope>
    <source>
        <strain evidence="14">IBE-C5619</strain>
    </source>
</reference>
<dbReference type="GO" id="GO:0061025">
    <property type="term" value="P:membrane fusion"/>
    <property type="evidence" value="ECO:0007669"/>
    <property type="project" value="TreeGrafter"/>
</dbReference>
<dbReference type="InterPro" id="IPR037720">
    <property type="entry name" value="C2B_Ferlin"/>
</dbReference>
<feature type="non-terminal residue" evidence="14">
    <location>
        <position position="1"/>
    </location>
</feature>
<proteinExistence type="inferred from homology"/>
<keyword evidence="8" id="KW-0106">Calcium</keyword>
<keyword evidence="5 12" id="KW-0812">Transmembrane</keyword>
<dbReference type="CDD" id="cd04037">
    <property type="entry name" value="C2E_Ferlin"/>
    <property type="match status" value="1"/>
</dbReference>
<dbReference type="InterPro" id="IPR037724">
    <property type="entry name" value="C2E_Ferlin"/>
</dbReference>
<evidence type="ECO:0000256" key="9">
    <source>
        <dbReference type="ARBA" id="ARBA00022989"/>
    </source>
</evidence>
<evidence type="ECO:0000256" key="3">
    <source>
        <dbReference type="ARBA" id="ARBA00007561"/>
    </source>
</evidence>
<evidence type="ECO:0000259" key="13">
    <source>
        <dbReference type="PROSITE" id="PS50004"/>
    </source>
</evidence>
<accession>A0A8J5ZYS6</accession>
<dbReference type="InterPro" id="IPR012968">
    <property type="entry name" value="FerIin_dom"/>
</dbReference>
<evidence type="ECO:0000256" key="1">
    <source>
        <dbReference type="ARBA" id="ARBA00004167"/>
    </source>
</evidence>
<dbReference type="SMART" id="SM00694">
    <property type="entry name" value="DysFC"/>
    <property type="match status" value="2"/>
</dbReference>
<dbReference type="PROSITE" id="PS50004">
    <property type="entry name" value="C2"/>
    <property type="match status" value="5"/>
</dbReference>
<feature type="transmembrane region" description="Helical" evidence="12">
    <location>
        <begin position="2311"/>
        <end position="2329"/>
    </location>
</feature>
<protein>
    <submittedName>
        <fullName evidence="14">Fer-1-like protein 5</fullName>
    </submittedName>
</protein>
<keyword evidence="9 12" id="KW-1133">Transmembrane helix</keyword>
<evidence type="ECO:0000256" key="7">
    <source>
        <dbReference type="ARBA" id="ARBA00022737"/>
    </source>
</evidence>
<dbReference type="InterPro" id="IPR012561">
    <property type="entry name" value="Ferlin_B-domain"/>
</dbReference>
<evidence type="ECO:0000256" key="4">
    <source>
        <dbReference type="ARBA" id="ARBA00022475"/>
    </source>
</evidence>
<feature type="domain" description="C2" evidence="13">
    <location>
        <begin position="2054"/>
        <end position="2202"/>
    </location>
</feature>
<keyword evidence="10 12" id="KW-0472">Membrane</keyword>
<dbReference type="Pfam" id="PF08165">
    <property type="entry name" value="FerA"/>
    <property type="match status" value="1"/>
</dbReference>
<comment type="similarity">
    <text evidence="3">Belongs to the ferlin family.</text>
</comment>
<dbReference type="OrthoDB" id="270970at2759"/>
<evidence type="ECO:0000256" key="2">
    <source>
        <dbReference type="ARBA" id="ARBA00004236"/>
    </source>
</evidence>
<dbReference type="SMART" id="SM00693">
    <property type="entry name" value="DysFN"/>
    <property type="match status" value="2"/>
</dbReference>
<evidence type="ECO:0000256" key="12">
    <source>
        <dbReference type="SAM" id="Phobius"/>
    </source>
</evidence>
<name>A0A8J5ZYS6_GALPY</name>
<dbReference type="SMART" id="SM01202">
    <property type="entry name" value="FerI"/>
    <property type="match status" value="1"/>
</dbReference>
<dbReference type="Pfam" id="PF08150">
    <property type="entry name" value="FerB"/>
    <property type="match status" value="1"/>
</dbReference>
<sequence>PHALPDLDHPVPACPGSLRTSPGPLPLGPRPRPPAPATPAGADLPSPAIVGPRARPGPDRSARARYRLHAPSLPEPNKTRKRILIKDGRSGERGNPARMQLRPQNQEEIRDLRRPAEKERLQESGVSAFCICNWEVEMLRLVVESANIEPPRSPPPRPCMSIYFRDFKKRTREMEGNNPIWNEKDGKGKSGRKMQTSLCLPQTLIWHLWNWPLENDSFLQVILRDMNAIKKERFIGLATILLKPLVKKPSKVLFVKNLKLLDRSMMPTSCTVNLQVAQMTKKDIKKMGDEDHWRISALEAARQKLMVPTSTMPKALSSRPQHFQVRVRVFEARHLMGNNIKALVKVVIGGHEYYTQIKMGNNPFFNELFFQNFYEEPAKFFDEIILIQVMNSSLLRFNSEIGRFQTDFGFIYHSPGHSFLRKWLGLCQPGNPNNGMRGYLKVTISAFGAGDQVPVDQKLPYETDDTDTQIFKSAVVPITMIYLQFFVYCGEDLHLKKHHLVSPMLEVELVGEKLSTHVQTETESPIWNQILTLPIQSPRGPDPPSVHSVSLLPSPCRCPASPPTSSSESWIGMYSGFLPCFGPSFLTLHGGKKAPLRIQNKDTIFPSSMKDGLAYRGRIFMELVTHTNPHEEARRMNISYEVTRIEKHRNLHKYGLCVIFLSCTMMPNFKDLIQFEVSIGHYGNKMDQSYKPLVSTTQYSPVIYDGNIYHYVPWYNTKPVVAVTSYWEDVSFRMNCLNLLHITRDRLKANLDTLKSMRNPRDPALLPQWKKLLKDLAEDCKRPLPCMTHQPKATELDKKRWQLRSLLLQELTQSAREAKPRNMVATVEGWLHRLSAVLPEPQMSIPDVMIWLMANEQRVAYAQVPAHSILFSPAGTLYSGRFCGKIQTLLLQYPEGEGQKDMLPAHLRVCMWLGNVTDSKGLQLLRKGEVVVYAETYENEAKHKDQWGQQGLHHCPNFSDAMGHKALPKEDFKEPPGWHWQGQWTVEPQRRLLLDVDINKSQVVEEVYENQHRDVTGSWVSAAIPNTDLNGQPVQAREKMKCPQGWHVQKNWAVDLNHAVDNEGWEYGVGIPPSGLPQIWNSVDKTYYSCRRRRWARVRFRNHGNLSHEQETLSFLQLHHPGLAKEEGWEYGSFGSKFHLNPQPQSQFRRRCWHRRLAPNKEKDIAPIFLLEGSLSWALKRRNWAWAKGVRKNTQTPEARLLEMEHQAKMEKNRLPSQSISRSLMDSLRSFLETAHAPNLPFIYCVFNSERQLSGMGGPRGPGRRAGREEGQVGSRTQVLTPLLSYPEPHYYQLFCYIYQARNLMSTQVQTFQGPFIRVVFLNHSQCTQILRSSAAPTWDQTLIFQHLLLYENPQDTKESPPLVVLELWQRDSWGKESLWGRTMWPPEVWLDVQKRRLPPMRWHPLINELGDEEGEILASCELILETERQQAQPEGDSDSLSLTPCLQNLREEVPLLSVPWKNGLYTLPKSIQPTLKKMAIELLVWGLRNMKQVRAPQLLVECWEESLQTEPIRDFQANPNFSESVLFLTLFMPVEEAYALPLVLKVVDVQDFGQRTVVGQANIDSLQPYFCDPWAANYMFQRLPSFTSRSAWEGGRPWLPCEAGTPPPRSILTHDCFLYTALTMKKYHKLLDYLYGKFWFKSSKHEDEYEHEVDWWSKLFWATGDTPKSVIYKYKDYHTLKVYDCELEAVPAFQGLQDFCQTFKLYRDQSKMDSPAVGEFKGLFRVYPFPENPESPVPPRQFMIWPEKEDFPQPCVVRVYVIRAINLQPQDYNGLVTHSPGRRLIAPGPLPQTRHLPHSALNPSVLALPWMLTPGWPSPQRLYLGQGTHFHQPPTLSEQTRPSISCPSLTSDLQCDPYVIVKLGQTTLGNRNEYQANTLDPVFGMMFELDCTIPLEKDLEIQLYDFDLLSPDDKIGTTVIDLENRLLSSFGARCGLSKSYCLSGPFRWRDQMSPSVLLEHHAKRKSLPPPQFSPGEDSVFYNGKNFKLKSFEPKDPVAPYLGPKKERLALYLLHNQGLVPEHVETRTLYNDSQPGIDQGKVQMWVDIFPKKLGPPGPPVNISPRKPKRYELRCIIWKTANVDLNDISLSTERMSDIYIKGWLFGLEKDMQKTDIHYRSLTGEAYFNWRFVFTLDYLAAERVCVLSQKDYIWSLDPTVTKFPARLIIQVWDNDLFSPDDFLGVLELDLTDMPLPARHSKLCSTRMIDDDSNLPRFLQYQRFSLFKKKTVTGWWPCQVLNEGKWRMSGKVKMTLEILSEKNALIRPAGRGQSEPNQYPTLHPPLRINNFSMWLHSPIQTFCHLFWKRYRYKIIVISIMLVIVLVLFNFIYSTPNYLAMNWVKPELRLNTPMKILNSIFGSSNSTASKITT</sequence>
<evidence type="ECO:0000256" key="5">
    <source>
        <dbReference type="ARBA" id="ARBA00022692"/>
    </source>
</evidence>
<dbReference type="GO" id="GO:0005886">
    <property type="term" value="C:plasma membrane"/>
    <property type="evidence" value="ECO:0007669"/>
    <property type="project" value="UniProtKB-SubCell"/>
</dbReference>
<dbReference type="Gene3D" id="2.60.40.150">
    <property type="entry name" value="C2 domain"/>
    <property type="match status" value="5"/>
</dbReference>
<dbReference type="InterPro" id="IPR037723">
    <property type="entry name" value="C2D_Ferlin"/>
</dbReference>
<evidence type="ECO:0000256" key="10">
    <source>
        <dbReference type="ARBA" id="ARBA00023136"/>
    </source>
</evidence>
<dbReference type="Pfam" id="PF22901">
    <property type="entry name" value="dsrm_Ferlin"/>
    <property type="match status" value="1"/>
</dbReference>
<feature type="domain" description="C2" evidence="13">
    <location>
        <begin position="1462"/>
        <end position="1580"/>
    </location>
</feature>
<keyword evidence="7" id="KW-0677">Repeat</keyword>
<dbReference type="EMBL" id="JAGFMF010011928">
    <property type="protein sequence ID" value="KAG8509687.1"/>
    <property type="molecule type" value="Genomic_DNA"/>
</dbReference>
<dbReference type="Pfam" id="PF16165">
    <property type="entry name" value="Ferlin_C"/>
    <property type="match status" value="1"/>
</dbReference>
<keyword evidence="15" id="KW-1185">Reference proteome</keyword>
<dbReference type="InterPro" id="IPR006614">
    <property type="entry name" value="Peroxin/Ferlin"/>
</dbReference>
<dbReference type="PANTHER" id="PTHR12546:SF34">
    <property type="entry name" value="FER-1-LIKE PROTEIN 5"/>
    <property type="match status" value="1"/>
</dbReference>
<dbReference type="InterPro" id="IPR037725">
    <property type="entry name" value="C2F_Ferlin"/>
</dbReference>
<dbReference type="InterPro" id="IPR035892">
    <property type="entry name" value="C2_domain_sf"/>
</dbReference>
<dbReference type="GO" id="GO:0046872">
    <property type="term" value="F:metal ion binding"/>
    <property type="evidence" value="ECO:0007669"/>
    <property type="project" value="UniProtKB-KW"/>
</dbReference>
<dbReference type="PANTHER" id="PTHR12546">
    <property type="entry name" value="FER-1-LIKE"/>
    <property type="match status" value="1"/>
</dbReference>
<evidence type="ECO:0000313" key="14">
    <source>
        <dbReference type="EMBL" id="KAG8509687.1"/>
    </source>
</evidence>
<feature type="domain" description="C2" evidence="13">
    <location>
        <begin position="1275"/>
        <end position="1404"/>
    </location>
</feature>
<evidence type="ECO:0000256" key="8">
    <source>
        <dbReference type="ARBA" id="ARBA00022837"/>
    </source>
</evidence>
<comment type="caution">
    <text evidence="14">The sequence shown here is derived from an EMBL/GenBank/DDBJ whole genome shotgun (WGS) entry which is preliminary data.</text>
</comment>
<dbReference type="SUPFAM" id="SSF49562">
    <property type="entry name" value="C2 domain (Calcium/lipid-binding domain, CaLB)"/>
    <property type="match status" value="7"/>
</dbReference>
<feature type="domain" description="C2" evidence="13">
    <location>
        <begin position="308"/>
        <end position="424"/>
    </location>
</feature>
<organism evidence="14 15">
    <name type="scientific">Galemys pyrenaicus</name>
    <name type="common">Iberian desman</name>
    <name type="synonym">Pyrenean desman</name>
    <dbReference type="NCBI Taxonomy" id="202257"/>
    <lineage>
        <taxon>Eukaryota</taxon>
        <taxon>Metazoa</taxon>
        <taxon>Chordata</taxon>
        <taxon>Craniata</taxon>
        <taxon>Vertebrata</taxon>
        <taxon>Euteleostomi</taxon>
        <taxon>Mammalia</taxon>
        <taxon>Eutheria</taxon>
        <taxon>Laurasiatheria</taxon>
        <taxon>Eulipotyphla</taxon>
        <taxon>Talpidae</taxon>
        <taxon>Galemys</taxon>
    </lineage>
</organism>
<dbReference type="Proteomes" id="UP000700334">
    <property type="component" value="Unassembled WGS sequence"/>
</dbReference>
<gene>
    <name evidence="14" type="ORF">J0S82_003064</name>
</gene>
<dbReference type="SMART" id="SM01200">
    <property type="entry name" value="FerA"/>
    <property type="match status" value="1"/>
</dbReference>
<dbReference type="GO" id="GO:0007009">
    <property type="term" value="P:plasma membrane organization"/>
    <property type="evidence" value="ECO:0007669"/>
    <property type="project" value="TreeGrafter"/>
</dbReference>
<dbReference type="InterPro" id="IPR000008">
    <property type="entry name" value="C2_dom"/>
</dbReference>
<feature type="domain" description="C2" evidence="13">
    <location>
        <begin position="1814"/>
        <end position="1936"/>
    </location>
</feature>
<dbReference type="InterPro" id="IPR055072">
    <property type="entry name" value="Ferlin_DSRM"/>
</dbReference>
<evidence type="ECO:0000313" key="15">
    <source>
        <dbReference type="Proteomes" id="UP000700334"/>
    </source>
</evidence>
<dbReference type="Pfam" id="PF00168">
    <property type="entry name" value="C2"/>
    <property type="match status" value="5"/>
</dbReference>
<evidence type="ECO:0000256" key="6">
    <source>
        <dbReference type="ARBA" id="ARBA00022723"/>
    </source>
</evidence>
<comment type="subcellular location">
    <subcellularLocation>
        <location evidence="2">Cell membrane</location>
    </subcellularLocation>
    <subcellularLocation>
        <location evidence="1">Membrane</location>
        <topology evidence="1">Single-pass membrane protein</topology>
    </subcellularLocation>
</comment>
<evidence type="ECO:0000256" key="11">
    <source>
        <dbReference type="SAM" id="MobiDB-lite"/>
    </source>
</evidence>
<dbReference type="SMART" id="SM01201">
    <property type="entry name" value="FerB"/>
    <property type="match status" value="1"/>
</dbReference>
<keyword evidence="4" id="KW-1003">Cell membrane</keyword>
<dbReference type="CDD" id="cd04011">
    <property type="entry name" value="C2B_Ferlin"/>
    <property type="match status" value="1"/>
</dbReference>
<dbReference type="CDD" id="cd04017">
    <property type="entry name" value="C2D_Ferlin"/>
    <property type="match status" value="1"/>
</dbReference>
<dbReference type="CDD" id="cd08374">
    <property type="entry name" value="C2F_Ferlin"/>
    <property type="match status" value="1"/>
</dbReference>
<feature type="compositionally biased region" description="Pro residues" evidence="11">
    <location>
        <begin position="23"/>
        <end position="37"/>
    </location>
</feature>
<dbReference type="SMART" id="SM00239">
    <property type="entry name" value="C2"/>
    <property type="match status" value="6"/>
</dbReference>
<feature type="region of interest" description="Disordered" evidence="11">
    <location>
        <begin position="1"/>
        <end position="107"/>
    </location>
</feature>
<dbReference type="InterPro" id="IPR032362">
    <property type="entry name" value="Ferlin_C"/>
</dbReference>
<dbReference type="InterPro" id="IPR012560">
    <property type="entry name" value="Ferlin_A-domain"/>
</dbReference>
<keyword evidence="6" id="KW-0479">Metal-binding</keyword>